<sequence>MTGLLQISDPHFGTERPQVVEALLQLVRDQAPELVVMSGDITQRARRGQFDAAWAFVQRLAPAPVLVVPGNHDLPLFNLVARLCWPYAQHRRVFGPELEPVHASAGWLVIGVKTTRRRRHKDGEVSDEQIERTARQLQAARPDQLRVVVLHHPIAVCREQDAENLLHNREAAIERWSQAGADVVMGGHIHLPYVVPLHEAEGGLPRRLWAVQAGTALSHRVRHEAGNSVNLLRRVGPGATGALLERWDFDEARGRFSVATVNQLALSRSEGVR</sequence>
<dbReference type="Gene3D" id="3.60.21.10">
    <property type="match status" value="1"/>
</dbReference>
<dbReference type="EMBL" id="CP097636">
    <property type="protein sequence ID" value="URI10898.1"/>
    <property type="molecule type" value="Genomic_DNA"/>
</dbReference>
<name>A0ABY4SC44_AQUTE</name>
<dbReference type="PANTHER" id="PTHR42988:SF2">
    <property type="entry name" value="CYCLIC NUCLEOTIDE PHOSPHODIESTERASE CBUA0032-RELATED"/>
    <property type="match status" value="1"/>
</dbReference>
<evidence type="ECO:0000313" key="7">
    <source>
        <dbReference type="Proteomes" id="UP001056201"/>
    </source>
</evidence>
<reference evidence="6" key="1">
    <citation type="submission" date="2022-05" db="EMBL/GenBank/DDBJ databases">
        <title>An RpoN-dependent PEP-CTERM gene is involved in floc formation of an Aquincola tertiaricarbonis strain.</title>
        <authorList>
            <person name="Qiu D."/>
            <person name="Xia M."/>
        </authorList>
    </citation>
    <scope>NUCLEOTIDE SEQUENCE</scope>
    <source>
        <strain evidence="6">RN12</strain>
    </source>
</reference>
<comment type="similarity">
    <text evidence="4">Belongs to the cyclic nucleotide phosphodiesterase class-III family.</text>
</comment>
<dbReference type="Pfam" id="PF00149">
    <property type="entry name" value="Metallophos"/>
    <property type="match status" value="1"/>
</dbReference>
<evidence type="ECO:0000259" key="5">
    <source>
        <dbReference type="Pfam" id="PF00149"/>
    </source>
</evidence>
<evidence type="ECO:0000313" key="6">
    <source>
        <dbReference type="EMBL" id="URI10898.1"/>
    </source>
</evidence>
<keyword evidence="1" id="KW-0479">Metal-binding</keyword>
<feature type="domain" description="Calcineurin-like phosphoesterase" evidence="5">
    <location>
        <begin position="5"/>
        <end position="191"/>
    </location>
</feature>
<gene>
    <name evidence="6" type="ORF">MW290_18125</name>
</gene>
<dbReference type="InterPro" id="IPR050884">
    <property type="entry name" value="CNP_phosphodiesterase-III"/>
</dbReference>
<dbReference type="PANTHER" id="PTHR42988">
    <property type="entry name" value="PHOSPHOHYDROLASE"/>
    <property type="match status" value="1"/>
</dbReference>
<keyword evidence="7" id="KW-1185">Reference proteome</keyword>
<evidence type="ECO:0000256" key="4">
    <source>
        <dbReference type="ARBA" id="ARBA00025742"/>
    </source>
</evidence>
<protein>
    <submittedName>
        <fullName evidence="6">Metallophosphoesterase</fullName>
    </submittedName>
</protein>
<dbReference type="RefSeq" id="WP_250199102.1">
    <property type="nucleotide sequence ID" value="NZ_CP097636.1"/>
</dbReference>
<dbReference type="Proteomes" id="UP001056201">
    <property type="component" value="Chromosome 2"/>
</dbReference>
<evidence type="ECO:0000256" key="3">
    <source>
        <dbReference type="ARBA" id="ARBA00023004"/>
    </source>
</evidence>
<dbReference type="InterPro" id="IPR029052">
    <property type="entry name" value="Metallo-depent_PP-like"/>
</dbReference>
<evidence type="ECO:0000256" key="2">
    <source>
        <dbReference type="ARBA" id="ARBA00022801"/>
    </source>
</evidence>
<dbReference type="SUPFAM" id="SSF56300">
    <property type="entry name" value="Metallo-dependent phosphatases"/>
    <property type="match status" value="1"/>
</dbReference>
<accession>A0ABY4SC44</accession>
<organism evidence="6 7">
    <name type="scientific">Aquincola tertiaricarbonis</name>
    <dbReference type="NCBI Taxonomy" id="391953"/>
    <lineage>
        <taxon>Bacteria</taxon>
        <taxon>Pseudomonadati</taxon>
        <taxon>Pseudomonadota</taxon>
        <taxon>Betaproteobacteria</taxon>
        <taxon>Burkholderiales</taxon>
        <taxon>Sphaerotilaceae</taxon>
        <taxon>Aquincola</taxon>
    </lineage>
</organism>
<keyword evidence="3" id="KW-0408">Iron</keyword>
<dbReference type="InterPro" id="IPR004843">
    <property type="entry name" value="Calcineurin-like_PHP"/>
</dbReference>
<evidence type="ECO:0000256" key="1">
    <source>
        <dbReference type="ARBA" id="ARBA00022723"/>
    </source>
</evidence>
<proteinExistence type="inferred from homology"/>
<keyword evidence="2" id="KW-0378">Hydrolase</keyword>